<evidence type="ECO:0000256" key="1">
    <source>
        <dbReference type="SAM" id="Phobius"/>
    </source>
</evidence>
<organism evidence="2 3">
    <name type="scientific">Leucobacter massiliensis</name>
    <dbReference type="NCBI Taxonomy" id="1686285"/>
    <lineage>
        <taxon>Bacteria</taxon>
        <taxon>Bacillati</taxon>
        <taxon>Actinomycetota</taxon>
        <taxon>Actinomycetes</taxon>
        <taxon>Micrococcales</taxon>
        <taxon>Microbacteriaceae</taxon>
        <taxon>Leucobacter</taxon>
    </lineage>
</organism>
<feature type="transmembrane region" description="Helical" evidence="1">
    <location>
        <begin position="41"/>
        <end position="62"/>
    </location>
</feature>
<protein>
    <submittedName>
        <fullName evidence="2">Uncharacterized protein</fullName>
    </submittedName>
</protein>
<sequence length="72" mass="7950">MRRDRTGWTTAAWRLLCLLTVMSGLAAASGLLWTLSPLCQALAVAPGLLVVLLVCVASWADWQQRLGVRRER</sequence>
<evidence type="ECO:0000313" key="2">
    <source>
        <dbReference type="EMBL" id="PRI11916.1"/>
    </source>
</evidence>
<reference evidence="2 3" key="1">
    <citation type="journal article" date="2017" name="New Microbes New Infect">
        <title>Genome sequence of 'Leucobacter massiliensis' sp. nov. isolated from human pharynx after travel to the 2014 Hajj.</title>
        <authorList>
            <person name="Leangapichart T."/>
            <person name="Gautret P."/>
            <person name="Nguyen T.T."/>
            <person name="Armstrong N."/>
            <person name="Rolain J.M."/>
        </authorList>
    </citation>
    <scope>NUCLEOTIDE SEQUENCE [LARGE SCALE GENOMIC DNA]</scope>
    <source>
        <strain evidence="2 3">122RC15</strain>
    </source>
</reference>
<keyword evidence="1" id="KW-0812">Transmembrane</keyword>
<keyword evidence="1" id="KW-0472">Membrane</keyword>
<name>A0A2S9QQP8_9MICO</name>
<accession>A0A2S9QQP8</accession>
<dbReference type="RefSeq" id="WP_105804229.1">
    <property type="nucleotide sequence ID" value="NZ_MWZD01000013.1"/>
</dbReference>
<dbReference type="AlphaFoldDB" id="A0A2S9QQP8"/>
<proteinExistence type="predicted"/>
<gene>
    <name evidence="2" type="ORF">B4915_02230</name>
</gene>
<evidence type="ECO:0000313" key="3">
    <source>
        <dbReference type="Proteomes" id="UP000238650"/>
    </source>
</evidence>
<keyword evidence="1" id="KW-1133">Transmembrane helix</keyword>
<dbReference type="EMBL" id="MWZD01000013">
    <property type="protein sequence ID" value="PRI11916.1"/>
    <property type="molecule type" value="Genomic_DNA"/>
</dbReference>
<dbReference type="Proteomes" id="UP000238650">
    <property type="component" value="Unassembled WGS sequence"/>
</dbReference>
<comment type="caution">
    <text evidence="2">The sequence shown here is derived from an EMBL/GenBank/DDBJ whole genome shotgun (WGS) entry which is preliminary data.</text>
</comment>
<feature type="transmembrane region" description="Helical" evidence="1">
    <location>
        <begin position="12"/>
        <end position="35"/>
    </location>
</feature>
<keyword evidence="3" id="KW-1185">Reference proteome</keyword>